<dbReference type="KEGG" id="slw:BRW62_08995"/>
<dbReference type="Proteomes" id="UP000231057">
    <property type="component" value="Chromosome"/>
</dbReference>
<organism evidence="2 3">
    <name type="scientific">Parathermosynechococcus lividus PCC 6715</name>
    <dbReference type="NCBI Taxonomy" id="1917166"/>
    <lineage>
        <taxon>Bacteria</taxon>
        <taxon>Bacillati</taxon>
        <taxon>Cyanobacteriota</taxon>
        <taxon>Cyanophyceae</taxon>
        <taxon>Acaryochloridales</taxon>
        <taxon>Thermosynechococcaceae</taxon>
        <taxon>Parathermosynechococcus</taxon>
    </lineage>
</organism>
<evidence type="ECO:0000313" key="3">
    <source>
        <dbReference type="Proteomes" id="UP000231057"/>
    </source>
</evidence>
<reference evidence="2 3" key="1">
    <citation type="submission" date="2016-11" db="EMBL/GenBank/DDBJ databases">
        <title>Complete genome sequence of thermophilic cyanobacteria strain Synechococcus sp. PCC6715.</title>
        <authorList>
            <person name="Tang J."/>
            <person name="Daroch M."/>
            <person name="Liang Y."/>
            <person name="Jiang D."/>
            <person name="Shah M."/>
        </authorList>
    </citation>
    <scope>NUCLEOTIDE SEQUENCE [LARGE SCALE GENOMIC DNA]</scope>
    <source>
        <strain evidence="2 3">PCC 6715</strain>
    </source>
</reference>
<feature type="transmembrane region" description="Helical" evidence="1">
    <location>
        <begin position="228"/>
        <end position="251"/>
    </location>
</feature>
<protein>
    <recommendedName>
        <fullName evidence="4">VWFA domain-containing protein</fullName>
    </recommendedName>
</protein>
<evidence type="ECO:0000256" key="1">
    <source>
        <dbReference type="SAM" id="Phobius"/>
    </source>
</evidence>
<dbReference type="RefSeq" id="WP_157768348.1">
    <property type="nucleotide sequence ID" value="NZ_CP018092.1"/>
</dbReference>
<dbReference type="InterPro" id="IPR036465">
    <property type="entry name" value="vWFA_dom_sf"/>
</dbReference>
<keyword evidence="1" id="KW-1133">Transmembrane helix</keyword>
<sequence>MTSPVVLGNRPLSPLQQKGLDWVQLWGGRDVALAIDLTESVGLNDSGRLHLRHIVEQTLNKGDTIHIIPFATTVRSPITIEYQGEQDIPKILEVIPMDAGPERGTDIQCAELYVYRYLAQLNQRRLQQQQPIKAQSVIWLTDAPLNIPQGESQRWTEAPNSPCGIHNSSRADERSQWLGTLPMTQRSIQPGQFQLTVVDIPPTVQEFCTPKPGGGEVCLVNSYLWGQLWWQLLLVSLLGMVVGGGGLFFFIRWLRQQLPWTVTVAVGDQEYRFPLKHAGKIGLGELVSGSLYFVSLPCSEAVGFLLRQHNTLRIGTVHPAKLTYRGQQIYTNVNGQEIDTNVFIPRNNEFVIVTYNDIDIQITITM</sequence>
<keyword evidence="3" id="KW-1185">Reference proteome</keyword>
<dbReference type="AlphaFoldDB" id="A0A2D2Q2Y1"/>
<reference evidence="3" key="2">
    <citation type="journal article" date="2022" name="Front. Microbiol.">
        <title>Comparative Genomic Analysis Revealed Distinct Molecular Components and Organization of CO2-Concentrating Mechanism in Thermophilic Cyanobacteria.</title>
        <authorList>
            <person name="Tang J."/>
            <person name="Zhou H."/>
            <person name="Yao D."/>
            <person name="Riaz S."/>
            <person name="You D."/>
            <person name="Klepacz-Smolka A."/>
            <person name="Daroch M."/>
        </authorList>
    </citation>
    <scope>NUCLEOTIDE SEQUENCE [LARGE SCALE GENOMIC DNA]</scope>
    <source>
        <strain evidence="3">PCC 6715</strain>
    </source>
</reference>
<name>A0A2D2Q2Y1_PARLV</name>
<evidence type="ECO:0008006" key="4">
    <source>
        <dbReference type="Google" id="ProtNLM"/>
    </source>
</evidence>
<proteinExistence type="predicted"/>
<keyword evidence="1" id="KW-0472">Membrane</keyword>
<dbReference type="OrthoDB" id="478073at2"/>
<accession>A0A2D2Q2Y1</accession>
<keyword evidence="1" id="KW-0812">Transmembrane</keyword>
<dbReference type="EMBL" id="CP018092">
    <property type="protein sequence ID" value="ATS18858.1"/>
    <property type="molecule type" value="Genomic_DNA"/>
</dbReference>
<gene>
    <name evidence="2" type="ORF">BRW62_08995</name>
</gene>
<evidence type="ECO:0000313" key="2">
    <source>
        <dbReference type="EMBL" id="ATS18858.1"/>
    </source>
</evidence>
<dbReference type="SUPFAM" id="SSF53300">
    <property type="entry name" value="vWA-like"/>
    <property type="match status" value="1"/>
</dbReference>